<evidence type="ECO:0008006" key="4">
    <source>
        <dbReference type="Google" id="ProtNLM"/>
    </source>
</evidence>
<dbReference type="OrthoDB" id="10056939at2759"/>
<sequence>MAFSPEYGQQACVYCGLPNPSKEHFEEHNYSSCAERSEVERTFYRKDHLRQHLNLVHDVKFQGWSMDAWKVATPEIRSRCGFCGLIMDTWGFRVDHVAEHFKSGKSMADWKGDWGFDQAVHELVENGMPPYLIHDERNTMKPYVGEVSADQRRTPYDLVKIALLDVLDDHLNRGEVPTDEDLLTAASKTITKLDAVSDNLSQIGWFRDLILTPGSPPRRAQRKAFVGKDSPMEDMAAYSPNLIIPGSLETDLIDFVKKRLALGLTPTDKELQVECCCLIVEAEKSSIFKCRPAVHWFQYLINDSSEWLAEFRKRASLPRSDELICEHKRSMDDKSIDFTVHNHRRLERELIDFVMSQKALGHIPSDSDIQRQARMIIYGNDDPWNQTMADNPDYIEIFKRQYGLAPQLSKPSSSNLDNDHREGCVLSQGPSGSPSLHWDLTSPCTQGSQDHEQPLYATAQNQPSANSNPTLPLQNFLNDSNCYRRLVRELSRFVQSCLSPNNPNQHIPTDGELQNQARWVIYDDDDPWNQTAADNAEWLIRFKRDVGLLPSASGPGLPDQEQTWHIAAGGSGFSPPYTFPNQPPAPYNAEVRVTMQNKPYIIKSDTANSMLQSLTMRYEPPGKIFCSRELETGLNEFVGKQKANGVVPSDDELRTEARKILGIEKTAADDQQLLEKFKGLHGIPGIHYTSPVDPTGSSVSPGKSQGESGMMSDVTFEQIGGKIPDVDDIANLDFGFDLNFPEGSTF</sequence>
<gene>
    <name evidence="2" type="ORF">B7463_g10400</name>
</gene>
<protein>
    <recommendedName>
        <fullName evidence="4">C2H2-type domain-containing protein</fullName>
    </recommendedName>
</protein>
<feature type="non-terminal residue" evidence="2">
    <location>
        <position position="746"/>
    </location>
</feature>
<dbReference type="EMBL" id="NCSJ02000295">
    <property type="protein sequence ID" value="RFU25939.1"/>
    <property type="molecule type" value="Genomic_DNA"/>
</dbReference>
<feature type="non-terminal residue" evidence="2">
    <location>
        <position position="1"/>
    </location>
</feature>
<evidence type="ECO:0000256" key="1">
    <source>
        <dbReference type="SAM" id="MobiDB-lite"/>
    </source>
</evidence>
<accession>A0A3E2GXU6</accession>
<organism evidence="2 3">
    <name type="scientific">Scytalidium lignicola</name>
    <name type="common">Hyphomycete</name>
    <dbReference type="NCBI Taxonomy" id="5539"/>
    <lineage>
        <taxon>Eukaryota</taxon>
        <taxon>Fungi</taxon>
        <taxon>Dikarya</taxon>
        <taxon>Ascomycota</taxon>
        <taxon>Pezizomycotina</taxon>
        <taxon>Leotiomycetes</taxon>
        <taxon>Leotiomycetes incertae sedis</taxon>
        <taxon>Scytalidium</taxon>
    </lineage>
</organism>
<name>A0A3E2GXU6_SCYLI</name>
<dbReference type="AlphaFoldDB" id="A0A3E2GXU6"/>
<evidence type="ECO:0000313" key="3">
    <source>
        <dbReference type="Proteomes" id="UP000258309"/>
    </source>
</evidence>
<evidence type="ECO:0000313" key="2">
    <source>
        <dbReference type="EMBL" id="RFU25939.1"/>
    </source>
</evidence>
<feature type="compositionally biased region" description="Polar residues" evidence="1">
    <location>
        <begin position="695"/>
        <end position="707"/>
    </location>
</feature>
<feature type="region of interest" description="Disordered" evidence="1">
    <location>
        <begin position="426"/>
        <end position="450"/>
    </location>
</feature>
<reference evidence="2 3" key="1">
    <citation type="submission" date="2018-05" db="EMBL/GenBank/DDBJ databases">
        <title>Draft genome sequence of Scytalidium lignicola DSM 105466, a ubiquitous saprotrophic fungus.</title>
        <authorList>
            <person name="Buettner E."/>
            <person name="Gebauer A.M."/>
            <person name="Hofrichter M."/>
            <person name="Liers C."/>
            <person name="Kellner H."/>
        </authorList>
    </citation>
    <scope>NUCLEOTIDE SEQUENCE [LARGE SCALE GENOMIC DNA]</scope>
    <source>
        <strain evidence="2 3">DSM 105466</strain>
    </source>
</reference>
<dbReference type="STRING" id="5539.A0A3E2GXU6"/>
<feature type="region of interest" description="Disordered" evidence="1">
    <location>
        <begin position="688"/>
        <end position="708"/>
    </location>
</feature>
<dbReference type="Proteomes" id="UP000258309">
    <property type="component" value="Unassembled WGS sequence"/>
</dbReference>
<comment type="caution">
    <text evidence="2">The sequence shown here is derived from an EMBL/GenBank/DDBJ whole genome shotgun (WGS) entry which is preliminary data.</text>
</comment>
<proteinExistence type="predicted"/>
<keyword evidence="3" id="KW-1185">Reference proteome</keyword>